<reference evidence="1" key="1">
    <citation type="journal article" date="2023" name="Microbiol Resour">
        <title>Genome Sequences of Rhodoplanes serenus and Two Thermotolerant Strains, Rhodoplanes tepidamans and 'Rhodoplanes cryptolactis,' Further Refine the Genus.</title>
        <authorList>
            <person name="Rayyan A.A."/>
            <person name="Kyndt J.A."/>
        </authorList>
    </citation>
    <scope>NUCLEOTIDE SEQUENCE</scope>
    <source>
        <strain evidence="1">DSM 9987</strain>
    </source>
</reference>
<dbReference type="Proteomes" id="UP001165652">
    <property type="component" value="Unassembled WGS sequence"/>
</dbReference>
<protein>
    <submittedName>
        <fullName evidence="1">Uncharacterized protein</fullName>
    </submittedName>
</protein>
<proteinExistence type="predicted"/>
<sequence>MPVHLGREIFPDEVMTADWGRVMRIFLERVKTLPLAGTSARDLIDLWMHELKIRRRNAARRREA</sequence>
<gene>
    <name evidence="1" type="ORF">PQJ73_20075</name>
</gene>
<organism evidence="1 2">
    <name type="scientific">Rhodoplanes tepidamans</name>
    <name type="common">Rhodoplanes cryptolactis</name>
    <dbReference type="NCBI Taxonomy" id="200616"/>
    <lineage>
        <taxon>Bacteria</taxon>
        <taxon>Pseudomonadati</taxon>
        <taxon>Pseudomonadota</taxon>
        <taxon>Alphaproteobacteria</taxon>
        <taxon>Hyphomicrobiales</taxon>
        <taxon>Nitrobacteraceae</taxon>
        <taxon>Rhodoplanes</taxon>
    </lineage>
</organism>
<dbReference type="EMBL" id="JAQQLI010000035">
    <property type="protein sequence ID" value="MDC7787993.1"/>
    <property type="molecule type" value="Genomic_DNA"/>
</dbReference>
<name>A0ABT5JEA0_RHOTP</name>
<keyword evidence="2" id="KW-1185">Reference proteome</keyword>
<dbReference type="RefSeq" id="WP_272778829.1">
    <property type="nucleotide sequence ID" value="NZ_JAQQLI010000035.1"/>
</dbReference>
<evidence type="ECO:0000313" key="1">
    <source>
        <dbReference type="EMBL" id="MDC7787993.1"/>
    </source>
</evidence>
<accession>A0ABT5JEA0</accession>
<comment type="caution">
    <text evidence="1">The sequence shown here is derived from an EMBL/GenBank/DDBJ whole genome shotgun (WGS) entry which is preliminary data.</text>
</comment>
<evidence type="ECO:0000313" key="2">
    <source>
        <dbReference type="Proteomes" id="UP001165652"/>
    </source>
</evidence>
<reference evidence="1" key="2">
    <citation type="submission" date="2023-02" db="EMBL/GenBank/DDBJ databases">
        <authorList>
            <person name="Rayyan A."/>
            <person name="Meyer T."/>
            <person name="Kyndt J.A."/>
        </authorList>
    </citation>
    <scope>NUCLEOTIDE SEQUENCE</scope>
    <source>
        <strain evidence="1">DSM 9987</strain>
    </source>
</reference>